<reference evidence="2" key="2">
    <citation type="submission" date="2015-07" db="EMBL/GenBank/DDBJ databases">
        <title>MeaNS - Measles Nucleotide Surveillance Program.</title>
        <authorList>
            <person name="Tran T."/>
            <person name="Druce J."/>
        </authorList>
    </citation>
    <scope>NUCLEOTIDE SEQUENCE</scope>
    <source>
        <strain evidence="2">DSM 9887</strain>
    </source>
</reference>
<keyword evidence="4" id="KW-1185">Reference proteome</keyword>
<reference evidence="3" key="1">
    <citation type="submission" date="2015-07" db="EMBL/GenBank/DDBJ databases">
        <title>Genome sequencing project for genomic taxonomy and phylogenomics of Bacillus-like bacteria.</title>
        <authorList>
            <person name="Liu B."/>
            <person name="Wang J."/>
            <person name="Zhu Y."/>
            <person name="Liu G."/>
            <person name="Chen Q."/>
            <person name="Chen Z."/>
            <person name="Lan J."/>
            <person name="Che J."/>
            <person name="Ge C."/>
            <person name="Shi H."/>
            <person name="Pan Z."/>
            <person name="Liu X."/>
        </authorList>
    </citation>
    <scope>NUCLEOTIDE SEQUENCE [LARGE SCALE GENOMIC DNA]</scope>
    <source>
        <strain evidence="3">DSM 9887</strain>
    </source>
</reference>
<dbReference type="Proteomes" id="UP000036834">
    <property type="component" value="Unassembled WGS sequence"/>
</dbReference>
<evidence type="ECO:0000313" key="4">
    <source>
        <dbReference type="Proteomes" id="UP000319578"/>
    </source>
</evidence>
<dbReference type="AlphaFoldDB" id="A0A0K9YZ18"/>
<sequence>MGLFYWRVIADDGKGGVTKSSEGTFIIYVTGVNLIIGRDGQGQVTYTFRPSNIIEQWTIPIGCERVQINAKEAKGGNGWFATNYTQGIGGKGGSVSWDIPLTPGKILKIVVGRKGQDYQAGFGGGGASYVIRTGNVPLVVSAGGGASNASRHLNARIL</sequence>
<dbReference type="RefSeq" id="WP_049737991.1">
    <property type="nucleotide sequence ID" value="NZ_BJON01000019.1"/>
</dbReference>
<gene>
    <name evidence="2" type="ORF">ADS79_08645</name>
    <name evidence="1" type="ORF">BRE01_46360</name>
</gene>
<evidence type="ECO:0000313" key="1">
    <source>
        <dbReference type="EMBL" id="GED70934.1"/>
    </source>
</evidence>
<dbReference type="PATRIC" id="fig|54915.3.peg.7181"/>
<protein>
    <submittedName>
        <fullName evidence="2">Uncharacterized protein</fullName>
    </submittedName>
</protein>
<accession>A0A0K9YZ18</accession>
<name>A0A0K9YZ18_9BACL</name>
<reference evidence="1 4" key="3">
    <citation type="submission" date="2019-06" db="EMBL/GenBank/DDBJ databases">
        <title>Whole genome shotgun sequence of Brevibacillus reuszeri NBRC 15719.</title>
        <authorList>
            <person name="Hosoyama A."/>
            <person name="Uohara A."/>
            <person name="Ohji S."/>
            <person name="Ichikawa N."/>
        </authorList>
    </citation>
    <scope>NUCLEOTIDE SEQUENCE [LARGE SCALE GENOMIC DNA]</scope>
    <source>
        <strain evidence="1 4">NBRC 15719</strain>
    </source>
</reference>
<dbReference type="Proteomes" id="UP000319578">
    <property type="component" value="Unassembled WGS sequence"/>
</dbReference>
<comment type="caution">
    <text evidence="2">The sequence shown here is derived from an EMBL/GenBank/DDBJ whole genome shotgun (WGS) entry which is preliminary data.</text>
</comment>
<evidence type="ECO:0000313" key="3">
    <source>
        <dbReference type="Proteomes" id="UP000036834"/>
    </source>
</evidence>
<proteinExistence type="predicted"/>
<dbReference type="EMBL" id="BJON01000019">
    <property type="protein sequence ID" value="GED70934.1"/>
    <property type="molecule type" value="Genomic_DNA"/>
</dbReference>
<dbReference type="EMBL" id="LGIQ01000005">
    <property type="protein sequence ID" value="KNB73978.1"/>
    <property type="molecule type" value="Genomic_DNA"/>
</dbReference>
<evidence type="ECO:0000313" key="2">
    <source>
        <dbReference type="EMBL" id="KNB73978.1"/>
    </source>
</evidence>
<organism evidence="2 3">
    <name type="scientific">Brevibacillus reuszeri</name>
    <dbReference type="NCBI Taxonomy" id="54915"/>
    <lineage>
        <taxon>Bacteria</taxon>
        <taxon>Bacillati</taxon>
        <taxon>Bacillota</taxon>
        <taxon>Bacilli</taxon>
        <taxon>Bacillales</taxon>
        <taxon>Paenibacillaceae</taxon>
        <taxon>Brevibacillus</taxon>
    </lineage>
</organism>